<feature type="region of interest" description="Disordered" evidence="5">
    <location>
        <begin position="1"/>
        <end position="113"/>
    </location>
</feature>
<name>A0A9P6NWI1_9BASI</name>
<organism evidence="6 7">
    <name type="scientific">Cronartium quercuum f. sp. fusiforme G11</name>
    <dbReference type="NCBI Taxonomy" id="708437"/>
    <lineage>
        <taxon>Eukaryota</taxon>
        <taxon>Fungi</taxon>
        <taxon>Dikarya</taxon>
        <taxon>Basidiomycota</taxon>
        <taxon>Pucciniomycotina</taxon>
        <taxon>Pucciniomycetes</taxon>
        <taxon>Pucciniales</taxon>
        <taxon>Coleosporiaceae</taxon>
        <taxon>Cronartium</taxon>
    </lineage>
</organism>
<keyword evidence="2" id="KW-0240">DNA-directed RNA polymerase</keyword>
<dbReference type="GO" id="GO:0005666">
    <property type="term" value="C:RNA polymerase III complex"/>
    <property type="evidence" value="ECO:0007669"/>
    <property type="project" value="InterPro"/>
</dbReference>
<comment type="subcellular location">
    <subcellularLocation>
        <location evidence="1">Nucleus</location>
    </subcellularLocation>
</comment>
<keyword evidence="3" id="KW-0804">Transcription</keyword>
<feature type="compositionally biased region" description="Basic residues" evidence="5">
    <location>
        <begin position="13"/>
        <end position="23"/>
    </location>
</feature>
<gene>
    <name evidence="6" type="ORF">CROQUDRAFT_667712</name>
</gene>
<dbReference type="PANTHER" id="PTHR13408">
    <property type="entry name" value="DNA-DIRECTED RNA POLYMERASE III"/>
    <property type="match status" value="1"/>
</dbReference>
<sequence length="517" mass="55432">MSEMPSTAFARGGRVRGRGRGRGRGTVSDVLPPPPDPVDLVGAATASRPTHSSANASDPSGSNAPAKFKPRMVKRVAKTEAIDLDLPDQSSTRGGRGRGRGRGAERGGRGRGDIVMTASGAFAMGPAEASRSGRMPQGPTRSGMRKVDNSVIPGEGSSRGYSETVTPWDGGPSEMFDLYSDVEDADGDGEGMIGEGGQVDRAKVADLNDISAEHAMAPLTLPWDPKRIAERERLMNEREVKLSKLASLKLKQEEEKSTLEGLTSRLASDAPSSHEASTGPSGTTTPGFTRASTCTVSESIVKSESVEEQDVEALKAEVQLKREQMEEMAKVGSLIGPSIDATDSSSKDTVPLYIFQFPRQFPKFRNAADIIADPVAEAVDEKPAVPARRQLLKKKKPQVDDWAGWGKGGRRDECPGVPIGEEQKPVEGQIGELIIRRSGRVQMLIGEVAYDVLPAAQATFHQEVAVLDPKPESNLRAMFVLGPTNKKFIVAPDVSSLLERDERERKAKSEQTPVTVS</sequence>
<feature type="region of interest" description="Disordered" evidence="5">
    <location>
        <begin position="126"/>
        <end position="169"/>
    </location>
</feature>
<dbReference type="EMBL" id="MU167211">
    <property type="protein sequence ID" value="KAG0151682.1"/>
    <property type="molecule type" value="Genomic_DNA"/>
</dbReference>
<accession>A0A9P6NWI1</accession>
<feature type="compositionally biased region" description="Low complexity" evidence="5">
    <location>
        <begin position="277"/>
        <end position="287"/>
    </location>
</feature>
<evidence type="ECO:0000256" key="1">
    <source>
        <dbReference type="ARBA" id="ARBA00004123"/>
    </source>
</evidence>
<dbReference type="Proteomes" id="UP000886653">
    <property type="component" value="Unassembled WGS sequence"/>
</dbReference>
<reference evidence="6" key="1">
    <citation type="submission" date="2013-11" db="EMBL/GenBank/DDBJ databases">
        <title>Genome sequence of the fusiform rust pathogen reveals effectors for host alternation and coevolution with pine.</title>
        <authorList>
            <consortium name="DOE Joint Genome Institute"/>
            <person name="Smith K."/>
            <person name="Pendleton A."/>
            <person name="Kubisiak T."/>
            <person name="Anderson C."/>
            <person name="Salamov A."/>
            <person name="Aerts A."/>
            <person name="Riley R."/>
            <person name="Clum A."/>
            <person name="Lindquist E."/>
            <person name="Ence D."/>
            <person name="Campbell M."/>
            <person name="Kronenberg Z."/>
            <person name="Feau N."/>
            <person name="Dhillon B."/>
            <person name="Hamelin R."/>
            <person name="Burleigh J."/>
            <person name="Smith J."/>
            <person name="Yandell M."/>
            <person name="Nelson C."/>
            <person name="Grigoriev I."/>
            <person name="Davis J."/>
        </authorList>
    </citation>
    <scope>NUCLEOTIDE SEQUENCE</scope>
    <source>
        <strain evidence="6">G11</strain>
    </source>
</reference>
<dbReference type="AlphaFoldDB" id="A0A9P6NWI1"/>
<evidence type="ECO:0000313" key="6">
    <source>
        <dbReference type="EMBL" id="KAG0151682.1"/>
    </source>
</evidence>
<dbReference type="OrthoDB" id="5836119at2759"/>
<evidence type="ECO:0008006" key="8">
    <source>
        <dbReference type="Google" id="ProtNLM"/>
    </source>
</evidence>
<dbReference type="InterPro" id="IPR007811">
    <property type="entry name" value="RPC4"/>
</dbReference>
<keyword evidence="4" id="KW-0539">Nucleus</keyword>
<proteinExistence type="predicted"/>
<evidence type="ECO:0000256" key="2">
    <source>
        <dbReference type="ARBA" id="ARBA00022478"/>
    </source>
</evidence>
<evidence type="ECO:0000256" key="5">
    <source>
        <dbReference type="SAM" id="MobiDB-lite"/>
    </source>
</evidence>
<comment type="caution">
    <text evidence="6">The sequence shown here is derived from an EMBL/GenBank/DDBJ whole genome shotgun (WGS) entry which is preliminary data.</text>
</comment>
<dbReference type="Pfam" id="PF05132">
    <property type="entry name" value="RNA_pol_Rpc4"/>
    <property type="match status" value="1"/>
</dbReference>
<feature type="compositionally biased region" description="Basic and acidic residues" evidence="5">
    <location>
        <begin position="102"/>
        <end position="112"/>
    </location>
</feature>
<dbReference type="GO" id="GO:0042797">
    <property type="term" value="P:tRNA transcription by RNA polymerase III"/>
    <property type="evidence" value="ECO:0007669"/>
    <property type="project" value="TreeGrafter"/>
</dbReference>
<feature type="compositionally biased region" description="Polar residues" evidence="5">
    <location>
        <begin position="47"/>
        <end position="63"/>
    </location>
</feature>
<evidence type="ECO:0000313" key="7">
    <source>
        <dbReference type="Proteomes" id="UP000886653"/>
    </source>
</evidence>
<keyword evidence="7" id="KW-1185">Reference proteome</keyword>
<dbReference type="GO" id="GO:0003677">
    <property type="term" value="F:DNA binding"/>
    <property type="evidence" value="ECO:0007669"/>
    <property type="project" value="InterPro"/>
</dbReference>
<evidence type="ECO:0000256" key="4">
    <source>
        <dbReference type="ARBA" id="ARBA00023242"/>
    </source>
</evidence>
<protein>
    <recommendedName>
        <fullName evidence="8">RNA polymerase III RPC4</fullName>
    </recommendedName>
</protein>
<feature type="region of interest" description="Disordered" evidence="5">
    <location>
        <begin position="253"/>
        <end position="290"/>
    </location>
</feature>
<evidence type="ECO:0000256" key="3">
    <source>
        <dbReference type="ARBA" id="ARBA00023163"/>
    </source>
</evidence>
<dbReference type="PANTHER" id="PTHR13408:SF0">
    <property type="entry name" value="DNA-DIRECTED RNA POLYMERASE III SUBUNIT RPC4"/>
    <property type="match status" value="1"/>
</dbReference>